<feature type="compositionally biased region" description="Polar residues" evidence="1">
    <location>
        <begin position="27"/>
        <end position="37"/>
    </location>
</feature>
<dbReference type="Pfam" id="PF23635">
    <property type="entry name" value="Beta-prop_AT5G49610-like"/>
    <property type="match status" value="1"/>
</dbReference>
<evidence type="ECO:0000313" key="3">
    <source>
        <dbReference type="EMBL" id="KAF8674839.1"/>
    </source>
</evidence>
<evidence type="ECO:0000256" key="1">
    <source>
        <dbReference type="SAM" id="MobiDB-lite"/>
    </source>
</evidence>
<evidence type="ECO:0000259" key="2">
    <source>
        <dbReference type="Pfam" id="PF23635"/>
    </source>
</evidence>
<keyword evidence="4" id="KW-1185">Reference proteome</keyword>
<proteinExistence type="predicted"/>
<name>A0A835AX67_9POAL</name>
<dbReference type="InterPro" id="IPR036047">
    <property type="entry name" value="F-box-like_dom_sf"/>
</dbReference>
<organism evidence="3 4">
    <name type="scientific">Digitaria exilis</name>
    <dbReference type="NCBI Taxonomy" id="1010633"/>
    <lineage>
        <taxon>Eukaryota</taxon>
        <taxon>Viridiplantae</taxon>
        <taxon>Streptophyta</taxon>
        <taxon>Embryophyta</taxon>
        <taxon>Tracheophyta</taxon>
        <taxon>Spermatophyta</taxon>
        <taxon>Magnoliopsida</taxon>
        <taxon>Liliopsida</taxon>
        <taxon>Poales</taxon>
        <taxon>Poaceae</taxon>
        <taxon>PACMAD clade</taxon>
        <taxon>Panicoideae</taxon>
        <taxon>Panicodae</taxon>
        <taxon>Paniceae</taxon>
        <taxon>Anthephorinae</taxon>
        <taxon>Digitaria</taxon>
    </lineage>
</organism>
<feature type="compositionally biased region" description="Pro residues" evidence="1">
    <location>
        <begin position="10"/>
        <end position="19"/>
    </location>
</feature>
<reference evidence="3" key="1">
    <citation type="submission" date="2020-07" db="EMBL/GenBank/DDBJ databases">
        <title>Genome sequence and genetic diversity analysis of an under-domesticated orphan crop, white fonio (Digitaria exilis).</title>
        <authorList>
            <person name="Bennetzen J.L."/>
            <person name="Chen S."/>
            <person name="Ma X."/>
            <person name="Wang X."/>
            <person name="Yssel A.E.J."/>
            <person name="Chaluvadi S.R."/>
            <person name="Johnson M."/>
            <person name="Gangashetty P."/>
            <person name="Hamidou F."/>
            <person name="Sanogo M.D."/>
            <person name="Zwaenepoel A."/>
            <person name="Wallace J."/>
            <person name="Van De Peer Y."/>
            <person name="Van Deynze A."/>
        </authorList>
    </citation>
    <scope>NUCLEOTIDE SEQUENCE</scope>
    <source>
        <tissue evidence="3">Leaves</tissue>
    </source>
</reference>
<dbReference type="PANTHER" id="PTHR32133">
    <property type="entry name" value="OS07G0120400 PROTEIN"/>
    <property type="match status" value="1"/>
</dbReference>
<dbReference type="AlphaFoldDB" id="A0A835AX67"/>
<dbReference type="PANTHER" id="PTHR32133:SF377">
    <property type="entry name" value="F-BOX DOMAIN CONTAINING PROTEIN"/>
    <property type="match status" value="1"/>
</dbReference>
<dbReference type="SUPFAM" id="SSF81383">
    <property type="entry name" value="F-box domain"/>
    <property type="match status" value="1"/>
</dbReference>
<dbReference type="EMBL" id="JACEFO010002193">
    <property type="protein sequence ID" value="KAF8674839.1"/>
    <property type="molecule type" value="Genomic_DNA"/>
</dbReference>
<accession>A0A835AX67</accession>
<evidence type="ECO:0000313" key="4">
    <source>
        <dbReference type="Proteomes" id="UP000636709"/>
    </source>
</evidence>
<protein>
    <recommendedName>
        <fullName evidence="2">F-box protein AT5G49610-like beta-propeller domain-containing protein</fullName>
    </recommendedName>
</protein>
<comment type="caution">
    <text evidence="3">The sequence shown here is derived from an EMBL/GenBank/DDBJ whole genome shotgun (WGS) entry which is preliminary data.</text>
</comment>
<dbReference type="Proteomes" id="UP000636709">
    <property type="component" value="Unassembled WGS sequence"/>
</dbReference>
<feature type="region of interest" description="Disordered" evidence="1">
    <location>
        <begin position="1"/>
        <end position="44"/>
    </location>
</feature>
<sequence length="375" mass="42593">MVRSLRRPSSPLPPAPARRPQPRWKTRTSSPRYSSASHRGGPLSPAPALVCKRWHHLVSDPEFVRRFRAHHQTPSLHGFFLRNGTIIPTQEPPGRLPTKRFSIVQWDGDIGEAIGSGWLVLGCRDGRVLCENNEGYLVFDPITGDRIRLPFSTGPRQSPSFAAATVISNVDGSDRRSFRLVELFIKNLYNYSVQLQSSVYSSDSGVWADLDADLILPSSDWSVHHSTLIGDAIYWLLQGCGILQIDLKGQRLTFIEQPPDVSVHHGFKCRIRQTEGHRLGLAVLVEPSIQIWQREDDLSDAAKWVLHKTVRLDNFLPKWPKERIWPLGIMTISEETDVIFLWTHFGPFMVHLESMSSKKVFGKMPIKNIYPYSSF</sequence>
<dbReference type="OrthoDB" id="631742at2759"/>
<feature type="domain" description="F-box protein AT5G49610-like beta-propeller" evidence="2">
    <location>
        <begin position="120"/>
        <end position="370"/>
    </location>
</feature>
<dbReference type="InterPro" id="IPR056594">
    <property type="entry name" value="AT5G49610-like_b-prop"/>
</dbReference>
<gene>
    <name evidence="3" type="ORF">HU200_047970</name>
</gene>